<name>A0A2Z6QRZ7_9GLOM</name>
<evidence type="ECO:0000313" key="1">
    <source>
        <dbReference type="EMBL" id="GBB91392.1"/>
    </source>
</evidence>
<evidence type="ECO:0000313" key="2">
    <source>
        <dbReference type="Proteomes" id="UP000247702"/>
    </source>
</evidence>
<dbReference type="EMBL" id="BEXD01000964">
    <property type="protein sequence ID" value="GBB91392.1"/>
    <property type="molecule type" value="Genomic_DNA"/>
</dbReference>
<organism evidence="1 2">
    <name type="scientific">Rhizophagus clarus</name>
    <dbReference type="NCBI Taxonomy" id="94130"/>
    <lineage>
        <taxon>Eukaryota</taxon>
        <taxon>Fungi</taxon>
        <taxon>Fungi incertae sedis</taxon>
        <taxon>Mucoromycota</taxon>
        <taxon>Glomeromycotina</taxon>
        <taxon>Glomeromycetes</taxon>
        <taxon>Glomerales</taxon>
        <taxon>Glomeraceae</taxon>
        <taxon>Rhizophagus</taxon>
    </lineage>
</organism>
<reference evidence="1 2" key="1">
    <citation type="submission" date="2017-11" db="EMBL/GenBank/DDBJ databases">
        <title>The genome of Rhizophagus clarus HR1 reveals common genetic basis of auxotrophy among arbuscular mycorrhizal fungi.</title>
        <authorList>
            <person name="Kobayashi Y."/>
        </authorList>
    </citation>
    <scope>NUCLEOTIDE SEQUENCE [LARGE SCALE GENOMIC DNA]</scope>
    <source>
        <strain evidence="1 2">HR1</strain>
    </source>
</reference>
<proteinExistence type="predicted"/>
<keyword evidence="2" id="KW-1185">Reference proteome</keyword>
<dbReference type="Proteomes" id="UP000247702">
    <property type="component" value="Unassembled WGS sequence"/>
</dbReference>
<dbReference type="AlphaFoldDB" id="A0A2Z6QRZ7"/>
<sequence>MHQRHKRGSKAWIRLREFSSENFDYYRITDERLCSLCELEYGDKESIEGTYKAKSYLIKCEQREIEIVA</sequence>
<accession>A0A2Z6QRZ7</accession>
<gene>
    <name evidence="1" type="ORF">RclHR1_18660004</name>
</gene>
<comment type="caution">
    <text evidence="1">The sequence shown here is derived from an EMBL/GenBank/DDBJ whole genome shotgun (WGS) entry which is preliminary data.</text>
</comment>
<protein>
    <submittedName>
        <fullName evidence="1">Uncharacterized protein</fullName>
    </submittedName>
</protein>